<dbReference type="AlphaFoldDB" id="A0A7W7FI27"/>
<comment type="caution">
    <text evidence="1">The sequence shown here is derived from an EMBL/GenBank/DDBJ whole genome shotgun (WGS) entry which is preliminary data.</text>
</comment>
<gene>
    <name evidence="1" type="ORF">BKA24_000387</name>
</gene>
<organism evidence="1 2">
    <name type="scientific">Microbacterium marinum</name>
    <dbReference type="NCBI Taxonomy" id="421115"/>
    <lineage>
        <taxon>Bacteria</taxon>
        <taxon>Bacillati</taxon>
        <taxon>Actinomycetota</taxon>
        <taxon>Actinomycetes</taxon>
        <taxon>Micrococcales</taxon>
        <taxon>Microbacteriaceae</taxon>
        <taxon>Microbacterium</taxon>
    </lineage>
</organism>
<evidence type="ECO:0000313" key="2">
    <source>
        <dbReference type="Proteomes" id="UP000573729"/>
    </source>
</evidence>
<dbReference type="Proteomes" id="UP000573729">
    <property type="component" value="Unassembled WGS sequence"/>
</dbReference>
<proteinExistence type="predicted"/>
<accession>A0A7W7FI27</accession>
<reference evidence="1 2" key="1">
    <citation type="submission" date="2020-08" db="EMBL/GenBank/DDBJ databases">
        <title>Sequencing the genomes of 1000 actinobacteria strains.</title>
        <authorList>
            <person name="Klenk H.-P."/>
        </authorList>
    </citation>
    <scope>NUCLEOTIDE SEQUENCE [LARGE SCALE GENOMIC DNA]</scope>
    <source>
        <strain evidence="1 2">DSM 24947</strain>
    </source>
</reference>
<evidence type="ECO:0000313" key="1">
    <source>
        <dbReference type="EMBL" id="MBB4665678.1"/>
    </source>
</evidence>
<keyword evidence="2" id="KW-1185">Reference proteome</keyword>
<protein>
    <submittedName>
        <fullName evidence="1">Uncharacterized protein</fullName>
    </submittedName>
</protein>
<sequence length="30" mass="3354">MLVPELLPIVEPGVSFAELYAEIKKRGLKL</sequence>
<name>A0A7W7FI27_9MICO</name>
<dbReference type="EMBL" id="JACHMD010000001">
    <property type="protein sequence ID" value="MBB4665678.1"/>
    <property type="molecule type" value="Genomic_DNA"/>
</dbReference>